<dbReference type="InterPro" id="IPR004623">
    <property type="entry name" value="KdpA"/>
</dbReference>
<evidence type="ECO:0000256" key="8">
    <source>
        <dbReference type="ARBA" id="ARBA00023136"/>
    </source>
</evidence>
<evidence type="ECO:0000256" key="4">
    <source>
        <dbReference type="ARBA" id="ARBA00022692"/>
    </source>
</evidence>
<feature type="transmembrane region" description="Helical" evidence="9">
    <location>
        <begin position="6"/>
        <end position="24"/>
    </location>
</feature>
<dbReference type="HAMAP" id="MF_00275">
    <property type="entry name" value="KdpA"/>
    <property type="match status" value="1"/>
</dbReference>
<proteinExistence type="inferred from homology"/>
<feature type="transmembrane region" description="Helical" evidence="9">
    <location>
        <begin position="282"/>
        <end position="301"/>
    </location>
</feature>
<keyword evidence="7 9" id="KW-0406">Ion transport</keyword>
<dbReference type="AlphaFoldDB" id="A0A857C3U0"/>
<comment type="similarity">
    <text evidence="9">Belongs to the KdpA family.</text>
</comment>
<dbReference type="EMBL" id="CP046908">
    <property type="protein sequence ID" value="QGZ33617.1"/>
    <property type="molecule type" value="Genomic_DNA"/>
</dbReference>
<dbReference type="KEGG" id="siw:GH266_03325"/>
<dbReference type="GO" id="GO:0005886">
    <property type="term" value="C:plasma membrane"/>
    <property type="evidence" value="ECO:0007669"/>
    <property type="project" value="UniProtKB-SubCell"/>
</dbReference>
<protein>
    <recommendedName>
        <fullName evidence="9">Potassium-transporting ATPase potassium-binding subunit</fullName>
    </recommendedName>
    <alternativeName>
        <fullName evidence="9">ATP phosphohydrolase [potassium-transporting] A chain</fullName>
    </alternativeName>
    <alternativeName>
        <fullName evidence="9">Potassium-binding and translocating subunit A</fullName>
    </alternativeName>
    <alternativeName>
        <fullName evidence="9">Potassium-translocating ATPase A chain</fullName>
    </alternativeName>
</protein>
<dbReference type="Proteomes" id="UP000435648">
    <property type="component" value="Chromosome"/>
</dbReference>
<sequence length="560" mass="59272">MLIQTLLFVVLVVGGTALISWPLGRYMKWAMDPADPSSGLAGWKTRAMRAVGGPLAAQDQTWKRYMVAMLAFNAVMFAVTYGVLALQQHLPLNPDGKEALEGSLIFNTAASFTSNTNLQHYSGEVSLSYLSQLAGLMWLQFVSAATGIAALTALARGLAGRPLGNFFVDVQRASFLVLLPVAFVVAILLVLGGAPMTFDGAAVATTLEGVQQTIARGPVAAFVTIKQLGTNGGGFFGPNSTHPLENPSFWTNILEMFAIIIIPMACVWMFGRIVGRMRHAGVVFAVMLAFIAVKISGAVYFETAPTQAFADLPIEQTVGNLEGKEMRFGPTGGPLWSVLTSSTSNGSVGAMHDSLNPMSGLMPMIGMWLNATFGGVGVGMINMFLYIVVGVFIAGMMIGRTPEYLGWRIEAREVKFALFALLAHGLFILGGTAIFAATPWGADTLNNVGPHGFSEILYEFTSSAANNGSGFEGLGDNTVPWNLATGLVMLFARFIPIILPLAIVGSLSAKRRSAESSGTLSVEGGVFATMLAATIVVVGALTFFPAATLGPIAEHLMFMN</sequence>
<dbReference type="Pfam" id="PF03814">
    <property type="entry name" value="KdpA"/>
    <property type="match status" value="1"/>
</dbReference>
<evidence type="ECO:0000256" key="1">
    <source>
        <dbReference type="ARBA" id="ARBA00022448"/>
    </source>
</evidence>
<organism evidence="10 11">
    <name type="scientific">Stappia indica</name>
    <dbReference type="NCBI Taxonomy" id="538381"/>
    <lineage>
        <taxon>Bacteria</taxon>
        <taxon>Pseudomonadati</taxon>
        <taxon>Pseudomonadota</taxon>
        <taxon>Alphaproteobacteria</taxon>
        <taxon>Hyphomicrobiales</taxon>
        <taxon>Stappiaceae</taxon>
        <taxon>Stappia</taxon>
    </lineage>
</organism>
<comment type="subcellular location">
    <subcellularLocation>
        <location evidence="9">Cell membrane</location>
        <topology evidence="9">Multi-pass membrane protein</topology>
    </subcellularLocation>
</comment>
<keyword evidence="2 9" id="KW-1003">Cell membrane</keyword>
<keyword evidence="8 9" id="KW-0472">Membrane</keyword>
<dbReference type="GO" id="GO:0008556">
    <property type="term" value="F:P-type potassium transmembrane transporter activity"/>
    <property type="evidence" value="ECO:0007669"/>
    <property type="project" value="InterPro"/>
</dbReference>
<dbReference type="OrthoDB" id="9763796at2"/>
<evidence type="ECO:0000313" key="11">
    <source>
        <dbReference type="Proteomes" id="UP000435648"/>
    </source>
</evidence>
<dbReference type="NCBIfam" id="TIGR00680">
    <property type="entry name" value="kdpA"/>
    <property type="match status" value="1"/>
</dbReference>
<evidence type="ECO:0000256" key="2">
    <source>
        <dbReference type="ARBA" id="ARBA00022475"/>
    </source>
</evidence>
<dbReference type="PIRSF" id="PIRSF001294">
    <property type="entry name" value="K_ATPaseA"/>
    <property type="match status" value="1"/>
</dbReference>
<feature type="transmembrane region" description="Helical" evidence="9">
    <location>
        <begin position="249"/>
        <end position="270"/>
    </location>
</feature>
<evidence type="ECO:0000256" key="7">
    <source>
        <dbReference type="ARBA" id="ARBA00023065"/>
    </source>
</evidence>
<name>A0A857C3U0_9HYPH</name>
<evidence type="ECO:0000256" key="5">
    <source>
        <dbReference type="ARBA" id="ARBA00022958"/>
    </source>
</evidence>
<comment type="function">
    <text evidence="9">Part of the high-affinity ATP-driven potassium transport (or Kdp) system, which catalyzes the hydrolysis of ATP coupled with the electrogenic transport of potassium into the cytoplasm. This subunit binds the extracellular potassium ions and delivers the ions to the membrane domain of KdpB through an intramembrane tunnel.</text>
</comment>
<feature type="transmembrane region" description="Helical" evidence="9">
    <location>
        <begin position="136"/>
        <end position="155"/>
    </location>
</feature>
<dbReference type="RefSeq" id="WP_158192624.1">
    <property type="nucleotide sequence ID" value="NZ_CP046908.1"/>
</dbReference>
<gene>
    <name evidence="9 10" type="primary">kdpA</name>
    <name evidence="10" type="ORF">GH266_03325</name>
</gene>
<evidence type="ECO:0000256" key="9">
    <source>
        <dbReference type="HAMAP-Rule" id="MF_00275"/>
    </source>
</evidence>
<keyword evidence="6 9" id="KW-1133">Transmembrane helix</keyword>
<feature type="transmembrane region" description="Helical" evidence="9">
    <location>
        <begin position="367"/>
        <end position="395"/>
    </location>
</feature>
<dbReference type="PANTHER" id="PTHR30607:SF2">
    <property type="entry name" value="POTASSIUM-TRANSPORTING ATPASE POTASSIUM-BINDING SUBUNIT"/>
    <property type="match status" value="1"/>
</dbReference>
<feature type="transmembrane region" description="Helical" evidence="9">
    <location>
        <begin position="175"/>
        <end position="198"/>
    </location>
</feature>
<feature type="transmembrane region" description="Helical" evidence="9">
    <location>
        <begin position="65"/>
        <end position="84"/>
    </location>
</feature>
<evidence type="ECO:0000313" key="10">
    <source>
        <dbReference type="EMBL" id="QGZ33617.1"/>
    </source>
</evidence>
<evidence type="ECO:0000256" key="6">
    <source>
        <dbReference type="ARBA" id="ARBA00022989"/>
    </source>
</evidence>
<comment type="subunit">
    <text evidence="9">The system is composed of three essential subunits: KdpA, KdpB and KdpC.</text>
</comment>
<feature type="transmembrane region" description="Helical" evidence="9">
    <location>
        <begin position="416"/>
        <end position="437"/>
    </location>
</feature>
<dbReference type="GO" id="GO:0030955">
    <property type="term" value="F:potassium ion binding"/>
    <property type="evidence" value="ECO:0007669"/>
    <property type="project" value="UniProtKB-UniRule"/>
</dbReference>
<keyword evidence="5 9" id="KW-0630">Potassium</keyword>
<accession>A0A857C3U0</accession>
<keyword evidence="1 9" id="KW-0813">Transport</keyword>
<keyword evidence="3 9" id="KW-0633">Potassium transport</keyword>
<evidence type="ECO:0000256" key="3">
    <source>
        <dbReference type="ARBA" id="ARBA00022538"/>
    </source>
</evidence>
<keyword evidence="4 9" id="KW-0812">Transmembrane</keyword>
<feature type="transmembrane region" description="Helical" evidence="9">
    <location>
        <begin position="483"/>
        <end position="504"/>
    </location>
</feature>
<reference evidence="10 11" key="1">
    <citation type="submission" date="2019-12" db="EMBL/GenBank/DDBJ databases">
        <title>The genome of Stappia indica PHM037.</title>
        <authorList>
            <person name="Kacar D."/>
            <person name="Galan B."/>
            <person name="Canedo L."/>
            <person name="Rodriguez P."/>
            <person name="de la Calle F."/>
            <person name="Garcia J.L."/>
        </authorList>
    </citation>
    <scope>NUCLEOTIDE SEQUENCE [LARGE SCALE GENOMIC DNA]</scope>
    <source>
        <strain evidence="10 11">PHM037</strain>
    </source>
</reference>
<dbReference type="PANTHER" id="PTHR30607">
    <property type="entry name" value="POTASSIUM-TRANSPORTING ATPASE A CHAIN"/>
    <property type="match status" value="1"/>
</dbReference>
<feature type="transmembrane region" description="Helical" evidence="9">
    <location>
        <begin position="525"/>
        <end position="547"/>
    </location>
</feature>